<dbReference type="Gene3D" id="3.40.630.30">
    <property type="match status" value="1"/>
</dbReference>
<dbReference type="InterPro" id="IPR000182">
    <property type="entry name" value="GNAT_dom"/>
</dbReference>
<dbReference type="CDD" id="cd04301">
    <property type="entry name" value="NAT_SF"/>
    <property type="match status" value="1"/>
</dbReference>
<dbReference type="Pfam" id="PF18015">
    <property type="entry name" value="Acetyltransf_19"/>
    <property type="match status" value="1"/>
</dbReference>
<dbReference type="AlphaFoldDB" id="A0A4R6HA05"/>
<dbReference type="RefSeq" id="WP_133462971.1">
    <property type="nucleotide sequence ID" value="NZ_SNWI01000001.1"/>
</dbReference>
<comment type="caution">
    <text evidence="2">The sequence shown here is derived from an EMBL/GenBank/DDBJ whole genome shotgun (WGS) entry which is preliminary data.</text>
</comment>
<dbReference type="Pfam" id="PF00583">
    <property type="entry name" value="Acetyltransf_1"/>
    <property type="match status" value="1"/>
</dbReference>
<dbReference type="GO" id="GO:0016747">
    <property type="term" value="F:acyltransferase activity, transferring groups other than amino-acyl groups"/>
    <property type="evidence" value="ECO:0007669"/>
    <property type="project" value="InterPro"/>
</dbReference>
<dbReference type="InterPro" id="IPR040579">
    <property type="entry name" value="Acetyltransf_19"/>
</dbReference>
<protein>
    <submittedName>
        <fullName evidence="2">Acetyltransferase (GNAT) family protein</fullName>
    </submittedName>
</protein>
<dbReference type="InterPro" id="IPR016181">
    <property type="entry name" value="Acyl_CoA_acyltransferase"/>
</dbReference>
<proteinExistence type="predicted"/>
<accession>A0A4R6HA05</accession>
<evidence type="ECO:0000259" key="1">
    <source>
        <dbReference type="PROSITE" id="PS51186"/>
    </source>
</evidence>
<organism evidence="2 3">
    <name type="scientific">Sunxiuqinia elliptica</name>
    <dbReference type="NCBI Taxonomy" id="655355"/>
    <lineage>
        <taxon>Bacteria</taxon>
        <taxon>Pseudomonadati</taxon>
        <taxon>Bacteroidota</taxon>
        <taxon>Bacteroidia</taxon>
        <taxon>Marinilabiliales</taxon>
        <taxon>Prolixibacteraceae</taxon>
        <taxon>Sunxiuqinia</taxon>
    </lineage>
</organism>
<keyword evidence="2" id="KW-0808">Transferase</keyword>
<dbReference type="SUPFAM" id="SSF55729">
    <property type="entry name" value="Acyl-CoA N-acyltransferases (Nat)"/>
    <property type="match status" value="1"/>
</dbReference>
<reference evidence="2 3" key="1">
    <citation type="submission" date="2019-03" db="EMBL/GenBank/DDBJ databases">
        <title>Freshwater and sediment microbial communities from various areas in North America, analyzing microbe dynamics in response to fracking.</title>
        <authorList>
            <person name="Lamendella R."/>
        </authorList>
    </citation>
    <scope>NUCLEOTIDE SEQUENCE [LARGE SCALE GENOMIC DNA]</scope>
    <source>
        <strain evidence="2 3">114D</strain>
    </source>
</reference>
<evidence type="ECO:0000313" key="3">
    <source>
        <dbReference type="Proteomes" id="UP000294848"/>
    </source>
</evidence>
<dbReference type="PROSITE" id="PS51186">
    <property type="entry name" value="GNAT"/>
    <property type="match status" value="1"/>
</dbReference>
<dbReference type="EMBL" id="SNWI01000001">
    <property type="protein sequence ID" value="TDO04817.1"/>
    <property type="molecule type" value="Genomic_DNA"/>
</dbReference>
<name>A0A4R6HA05_9BACT</name>
<dbReference type="OrthoDB" id="7833882at2"/>
<dbReference type="Gene3D" id="3.40.630.80">
    <property type="match status" value="1"/>
</dbReference>
<sequence>MKINMFQFIPATLHSLASWRNIYLDSLHYAQDMHSESMISWMPGVACYLISNSNKSVGYIILNGSNELIEFFLDDDLLFQKELLFSEVIDKFDIKNVYCKSFDQVLLSCCHRFSSSSSLTGYLFQDYNIQSGIVLDDAIDVRLATMDDVPFLNSFDNDMLEEGEEIDPYIRNNSVYMFLKGNELVGCGYLFNIIPGRVHWDVGMWVNQPFRRKGYGTQIISYLMKYCFDNGFVPTAGCAEDNIASRLTLERCGFVSKLCLINFQFR</sequence>
<evidence type="ECO:0000313" key="2">
    <source>
        <dbReference type="EMBL" id="TDO04817.1"/>
    </source>
</evidence>
<dbReference type="Proteomes" id="UP000294848">
    <property type="component" value="Unassembled WGS sequence"/>
</dbReference>
<feature type="domain" description="N-acetyltransferase" evidence="1">
    <location>
        <begin position="139"/>
        <end position="266"/>
    </location>
</feature>
<gene>
    <name evidence="2" type="ORF">DET52_101165</name>
</gene>